<dbReference type="RefSeq" id="XP_033581154.1">
    <property type="nucleotide sequence ID" value="XM_033725106.1"/>
</dbReference>
<dbReference type="GeneID" id="54465999"/>
<protein>
    <submittedName>
        <fullName evidence="1 3">Uncharacterized protein</fullName>
    </submittedName>
</protein>
<organism evidence="1">
    <name type="scientific">Mytilinidion resinicola</name>
    <dbReference type="NCBI Taxonomy" id="574789"/>
    <lineage>
        <taxon>Eukaryota</taxon>
        <taxon>Fungi</taxon>
        <taxon>Dikarya</taxon>
        <taxon>Ascomycota</taxon>
        <taxon>Pezizomycotina</taxon>
        <taxon>Dothideomycetes</taxon>
        <taxon>Pleosporomycetidae</taxon>
        <taxon>Mytilinidiales</taxon>
        <taxon>Mytilinidiaceae</taxon>
        <taxon>Mytilinidion</taxon>
    </lineage>
</organism>
<dbReference type="OrthoDB" id="10649271at2759"/>
<accession>A0A6A6YZK4</accession>
<dbReference type="AlphaFoldDB" id="A0A6A6YZK4"/>
<reference evidence="1 3" key="1">
    <citation type="journal article" date="2020" name="Stud. Mycol.">
        <title>101 Dothideomycetes genomes: a test case for predicting lifestyles and emergence of pathogens.</title>
        <authorList>
            <person name="Haridas S."/>
            <person name="Albert R."/>
            <person name="Binder M."/>
            <person name="Bloem J."/>
            <person name="Labutti K."/>
            <person name="Salamov A."/>
            <person name="Andreopoulos B."/>
            <person name="Baker S."/>
            <person name="Barry K."/>
            <person name="Bills G."/>
            <person name="Bluhm B."/>
            <person name="Cannon C."/>
            <person name="Castanera R."/>
            <person name="Culley D."/>
            <person name="Daum C."/>
            <person name="Ezra D."/>
            <person name="Gonzalez J."/>
            <person name="Henrissat B."/>
            <person name="Kuo A."/>
            <person name="Liang C."/>
            <person name="Lipzen A."/>
            <person name="Lutzoni F."/>
            <person name="Magnuson J."/>
            <person name="Mondo S."/>
            <person name="Nolan M."/>
            <person name="Ohm R."/>
            <person name="Pangilinan J."/>
            <person name="Park H.-J."/>
            <person name="Ramirez L."/>
            <person name="Alfaro M."/>
            <person name="Sun H."/>
            <person name="Tritt A."/>
            <person name="Yoshinaga Y."/>
            <person name="Zwiers L.-H."/>
            <person name="Turgeon B."/>
            <person name="Goodwin S."/>
            <person name="Spatafora J."/>
            <person name="Crous P."/>
            <person name="Grigoriev I."/>
        </authorList>
    </citation>
    <scope>NUCLEOTIDE SEQUENCE</scope>
    <source>
        <strain evidence="1 3">CBS 304.34</strain>
    </source>
</reference>
<proteinExistence type="predicted"/>
<name>A0A6A6YZK4_9PEZI</name>
<gene>
    <name evidence="1 3" type="ORF">BDZ99DRAFT_516797</name>
</gene>
<reference evidence="3" key="2">
    <citation type="submission" date="2020-04" db="EMBL/GenBank/DDBJ databases">
        <authorList>
            <consortium name="NCBI Genome Project"/>
        </authorList>
    </citation>
    <scope>NUCLEOTIDE SEQUENCE</scope>
    <source>
        <strain evidence="3">CBS 304.34</strain>
    </source>
</reference>
<evidence type="ECO:0000313" key="2">
    <source>
        <dbReference type="Proteomes" id="UP000504636"/>
    </source>
</evidence>
<evidence type="ECO:0000313" key="3">
    <source>
        <dbReference type="RefSeq" id="XP_033581154.1"/>
    </source>
</evidence>
<evidence type="ECO:0000313" key="1">
    <source>
        <dbReference type="EMBL" id="KAF2814190.1"/>
    </source>
</evidence>
<dbReference type="EMBL" id="MU003695">
    <property type="protein sequence ID" value="KAF2814190.1"/>
    <property type="molecule type" value="Genomic_DNA"/>
</dbReference>
<keyword evidence="2" id="KW-1185">Reference proteome</keyword>
<dbReference type="Proteomes" id="UP000504636">
    <property type="component" value="Unplaced"/>
</dbReference>
<sequence>MPHPGGLQAVPEPTTALSLLFAGVANFALPPATTKRAANEIPRRASSAIMGPSARHGKDAWRGHRCEHSASGVLGGSLDQALARRLERLPTKLDASPMTPSSTPFPDALPHLYDLSATIPWPMGSLPPPPLFTPLAAHLVTVQLESARDPSQGPAALSAAVSLVPGVWEPGIGSGCWQSFSKDVQPVPDRSK</sequence>
<reference evidence="3" key="3">
    <citation type="submission" date="2025-04" db="UniProtKB">
        <authorList>
            <consortium name="RefSeq"/>
        </authorList>
    </citation>
    <scope>IDENTIFICATION</scope>
    <source>
        <strain evidence="3">CBS 304.34</strain>
    </source>
</reference>